<dbReference type="GO" id="GO:0070819">
    <property type="term" value="F:menaquinone-dependent protoporphyrinogen oxidase activity"/>
    <property type="evidence" value="ECO:0007669"/>
    <property type="project" value="UniProtKB-UniRule"/>
</dbReference>
<dbReference type="RefSeq" id="WP_201673016.1">
    <property type="nucleotide sequence ID" value="NZ_JAEQNE010000001.1"/>
</dbReference>
<keyword evidence="2 7" id="KW-0288">FMN</keyword>
<dbReference type="Gene3D" id="3.40.50.360">
    <property type="match status" value="1"/>
</dbReference>
<dbReference type="AlphaFoldDB" id="A0A936YVK2"/>
<evidence type="ECO:0000256" key="1">
    <source>
        <dbReference type="ARBA" id="ARBA00022630"/>
    </source>
</evidence>
<evidence type="ECO:0000259" key="8">
    <source>
        <dbReference type="Pfam" id="PF12724"/>
    </source>
</evidence>
<dbReference type="InterPro" id="IPR029039">
    <property type="entry name" value="Flavoprotein-like_sf"/>
</dbReference>
<comment type="function">
    <text evidence="7">Catalyzes the 6-electron oxidation of protoporphyrinogen IX to form protoporphyrin IX; under anaerobic conditions uses menaquinone as an electron acceptor, under aerobic conditions uses ubiquinone as an electron acceptor.</text>
</comment>
<protein>
    <recommendedName>
        <fullName evidence="7">Protoporphyrinogen IX dehydrogenase [quinone]</fullName>
        <ecNumber evidence="7">1.3.5.3</ecNumber>
    </recommendedName>
    <alternativeName>
        <fullName evidence="7">Protoporphyrinogen IX dehydrogenase [menaquinone]</fullName>
    </alternativeName>
    <alternativeName>
        <fullName evidence="7">Protoporphyrinogen IX dehydrogenase [ubiquinone]</fullName>
    </alternativeName>
    <alternativeName>
        <fullName evidence="7">Protoporphyrinogen oxidase</fullName>
        <shortName evidence="7">PPO</shortName>
    </alternativeName>
</protein>
<keyword evidence="4 7" id="KW-0560">Oxidoreductase</keyword>
<proteinExistence type="inferred from homology"/>
<comment type="pathway">
    <text evidence="7">Porphyrin-containing compound metabolism; protoporphyrin-IX biosynthesis; protoporphyrin-IX from protoporphyrinogen-IX: step 1/1.</text>
</comment>
<dbReference type="EC" id="1.3.5.3" evidence="7"/>
<dbReference type="GO" id="GO:0006782">
    <property type="term" value="P:protoporphyrinogen IX biosynthetic process"/>
    <property type="evidence" value="ECO:0007669"/>
    <property type="project" value="UniProtKB-UniRule"/>
</dbReference>
<keyword evidence="6 7" id="KW-0627">Porphyrin biosynthesis</keyword>
<comment type="catalytic activity">
    <reaction evidence="7">
        <text>protoporphyrinogen IX + 3 a ubiquinone = protoporphyrin IX + 3 a ubiquinol</text>
        <dbReference type="Rhea" id="RHEA:63936"/>
        <dbReference type="Rhea" id="RHEA-COMP:9565"/>
        <dbReference type="Rhea" id="RHEA-COMP:9566"/>
        <dbReference type="ChEBI" id="CHEBI:16389"/>
        <dbReference type="ChEBI" id="CHEBI:17976"/>
        <dbReference type="ChEBI" id="CHEBI:57306"/>
        <dbReference type="ChEBI" id="CHEBI:57307"/>
    </reaction>
</comment>
<keyword evidence="5" id="KW-0472">Membrane</keyword>
<dbReference type="InterPro" id="IPR052200">
    <property type="entry name" value="Protoporphyrinogen_IX_DH"/>
</dbReference>
<evidence type="ECO:0000256" key="3">
    <source>
        <dbReference type="ARBA" id="ARBA00022741"/>
    </source>
</evidence>
<dbReference type="GO" id="GO:0004729">
    <property type="term" value="F:oxygen-dependent protoporphyrinogen oxidase activity"/>
    <property type="evidence" value="ECO:0007669"/>
    <property type="project" value="InterPro"/>
</dbReference>
<keyword evidence="7" id="KW-1003">Cell membrane</keyword>
<evidence type="ECO:0000256" key="6">
    <source>
        <dbReference type="ARBA" id="ARBA00023244"/>
    </source>
</evidence>
<comment type="cofactor">
    <cofactor evidence="7">
        <name>FMN</name>
        <dbReference type="ChEBI" id="CHEBI:58210"/>
    </cofactor>
    <text evidence="7">Binds 1 FMN non-covalently per subunit.</text>
</comment>
<accession>A0A936YVK2</accession>
<dbReference type="SUPFAM" id="SSF52218">
    <property type="entry name" value="Flavoproteins"/>
    <property type="match status" value="1"/>
</dbReference>
<comment type="catalytic activity">
    <reaction evidence="7">
        <text>protoporphyrinogen IX + 3 a menaquinone = protoporphyrin IX + 3 a menaquinol</text>
        <dbReference type="Rhea" id="RHEA:27409"/>
        <dbReference type="Rhea" id="RHEA-COMP:9537"/>
        <dbReference type="Rhea" id="RHEA-COMP:9539"/>
        <dbReference type="ChEBI" id="CHEBI:16374"/>
        <dbReference type="ChEBI" id="CHEBI:18151"/>
        <dbReference type="ChEBI" id="CHEBI:57306"/>
        <dbReference type="ChEBI" id="CHEBI:57307"/>
        <dbReference type="EC" id="1.3.5.3"/>
    </reaction>
</comment>
<evidence type="ECO:0000256" key="2">
    <source>
        <dbReference type="ARBA" id="ARBA00022643"/>
    </source>
</evidence>
<dbReference type="GO" id="GO:0005886">
    <property type="term" value="C:plasma membrane"/>
    <property type="evidence" value="ECO:0007669"/>
    <property type="project" value="UniProtKB-SubCell"/>
</dbReference>
<evidence type="ECO:0000313" key="9">
    <source>
        <dbReference type="EMBL" id="MBL0390414.1"/>
    </source>
</evidence>
<feature type="domain" description="Flavodoxin" evidence="8">
    <location>
        <begin position="5"/>
        <end position="153"/>
    </location>
</feature>
<evidence type="ECO:0000313" key="10">
    <source>
        <dbReference type="Proteomes" id="UP000599109"/>
    </source>
</evidence>
<keyword evidence="10" id="KW-1185">Reference proteome</keyword>
<dbReference type="PANTHER" id="PTHR38030">
    <property type="entry name" value="PROTOPORPHYRINOGEN IX DEHYDROGENASE [MENAQUINONE]"/>
    <property type="match status" value="1"/>
</dbReference>
<gene>
    <name evidence="7 9" type="primary">hemG</name>
    <name evidence="9" type="ORF">JJ685_04595</name>
</gene>
<comment type="subcellular location">
    <subcellularLocation>
        <location evidence="7">Cell membrane</location>
        <topology evidence="7">Peripheral membrane protein</topology>
    </subcellularLocation>
</comment>
<sequence length="175" mass="19678">MARILIAYSTVDGHTRRICERMQRSLEGEGHAVTLASLSAAGRPDADAFEKVVIGASIRYGKHRQEVFDFIEGNRQALATKPSAFFTVNAVARKPGKDVPEGNPYVKSFRRLTPWRPPLVGVFAGRIDYRSYGFVDRQVIRFIMWLTKGPTDPQACVEFTDWENVDAFSRRVAAL</sequence>
<comment type="catalytic activity">
    <reaction evidence="7">
        <text>protoporphyrinogen IX + 3 a quinone = protoporphyrin IX + 3 a quinol</text>
        <dbReference type="Rhea" id="RHEA:65032"/>
        <dbReference type="ChEBI" id="CHEBI:24646"/>
        <dbReference type="ChEBI" id="CHEBI:57306"/>
        <dbReference type="ChEBI" id="CHEBI:57307"/>
        <dbReference type="ChEBI" id="CHEBI:132124"/>
        <dbReference type="EC" id="1.3.5.3"/>
    </reaction>
</comment>
<dbReference type="Proteomes" id="UP000599109">
    <property type="component" value="Unassembled WGS sequence"/>
</dbReference>
<evidence type="ECO:0000256" key="7">
    <source>
        <dbReference type="HAMAP-Rule" id="MF_00853"/>
    </source>
</evidence>
<dbReference type="InterPro" id="IPR026816">
    <property type="entry name" value="Flavodoxin_dom"/>
</dbReference>
<dbReference type="NCBIfam" id="NF008316">
    <property type="entry name" value="PRK11104.1"/>
    <property type="match status" value="1"/>
</dbReference>
<name>A0A936YVK2_9BURK</name>
<dbReference type="EMBL" id="JAEQNE010000001">
    <property type="protein sequence ID" value="MBL0390414.1"/>
    <property type="molecule type" value="Genomic_DNA"/>
</dbReference>
<reference evidence="9 10" key="1">
    <citation type="journal article" date="2017" name="Int. J. Syst. Evol. Microbiol.">
        <title>Ramlibacter monticola sp. nov., isolated from forest soil.</title>
        <authorList>
            <person name="Chaudhary D.K."/>
            <person name="Kim J."/>
        </authorList>
    </citation>
    <scope>NUCLEOTIDE SEQUENCE [LARGE SCALE GENOMIC DNA]</scope>
    <source>
        <strain evidence="9 10">KACC 19175</strain>
    </source>
</reference>
<dbReference type="PANTHER" id="PTHR38030:SF2">
    <property type="entry name" value="PROTOPORPHYRINOGEN IX DEHYDROGENASE [QUINONE]"/>
    <property type="match status" value="1"/>
</dbReference>
<dbReference type="HAMAP" id="MF_00853">
    <property type="entry name" value="HemG"/>
    <property type="match status" value="1"/>
</dbReference>
<keyword evidence="3 7" id="KW-0547">Nucleotide-binding</keyword>
<dbReference type="GO" id="GO:0010181">
    <property type="term" value="F:FMN binding"/>
    <property type="evidence" value="ECO:0007669"/>
    <property type="project" value="UniProtKB-UniRule"/>
</dbReference>
<dbReference type="Pfam" id="PF12724">
    <property type="entry name" value="Flavodoxin_5"/>
    <property type="match status" value="1"/>
</dbReference>
<keyword evidence="1 7" id="KW-0285">Flavoprotein</keyword>
<organism evidence="9 10">
    <name type="scientific">Ramlibacter monticola</name>
    <dbReference type="NCBI Taxonomy" id="1926872"/>
    <lineage>
        <taxon>Bacteria</taxon>
        <taxon>Pseudomonadati</taxon>
        <taxon>Pseudomonadota</taxon>
        <taxon>Betaproteobacteria</taxon>
        <taxon>Burkholderiales</taxon>
        <taxon>Comamonadaceae</taxon>
        <taxon>Ramlibacter</taxon>
    </lineage>
</organism>
<evidence type="ECO:0000256" key="4">
    <source>
        <dbReference type="ARBA" id="ARBA00023002"/>
    </source>
</evidence>
<dbReference type="InterPro" id="IPR044264">
    <property type="entry name" value="HemG"/>
</dbReference>
<evidence type="ECO:0000256" key="5">
    <source>
        <dbReference type="ARBA" id="ARBA00023136"/>
    </source>
</evidence>
<comment type="similarity">
    <text evidence="7">Belongs to the HemG family.</text>
</comment>
<comment type="caution">
    <text evidence="9">The sequence shown here is derived from an EMBL/GenBank/DDBJ whole genome shotgun (WGS) entry which is preliminary data.</text>
</comment>